<reference evidence="2" key="1">
    <citation type="submission" date="2020-01" db="EMBL/GenBank/DDBJ databases">
        <authorList>
            <person name="Meier V. D."/>
            <person name="Meier V D."/>
        </authorList>
    </citation>
    <scope>NUCLEOTIDE SEQUENCE</scope>
    <source>
        <strain evidence="2">HLG_WM_MAG_03</strain>
    </source>
</reference>
<keyword evidence="1" id="KW-0472">Membrane</keyword>
<accession>A0A6S6SPY9</accession>
<proteinExistence type="predicted"/>
<name>A0A6S6SPY9_9BACT</name>
<gene>
    <name evidence="2" type="ORF">HELGO_WM16096</name>
</gene>
<dbReference type="AlphaFoldDB" id="A0A6S6SPY9"/>
<feature type="transmembrane region" description="Helical" evidence="1">
    <location>
        <begin position="16"/>
        <end position="35"/>
    </location>
</feature>
<keyword evidence="1" id="KW-0812">Transmembrane</keyword>
<evidence type="ECO:0000256" key="1">
    <source>
        <dbReference type="SAM" id="Phobius"/>
    </source>
</evidence>
<protein>
    <submittedName>
        <fullName evidence="2">Uncharacterized protein</fullName>
    </submittedName>
</protein>
<dbReference type="EMBL" id="CACVAR010000201">
    <property type="protein sequence ID" value="CAA6810529.1"/>
    <property type="molecule type" value="Genomic_DNA"/>
</dbReference>
<keyword evidence="1" id="KW-1133">Transmembrane helix</keyword>
<sequence>MTPEELTPPTENNAALLAWAVGILLAFIIAGIVFYEKKNSKIQDRLNNVIDDNIARMEKRHENEQAGMTKINDMLIKLKELFVLFENKTK</sequence>
<evidence type="ECO:0000313" key="2">
    <source>
        <dbReference type="EMBL" id="CAA6810529.1"/>
    </source>
</evidence>
<organism evidence="2">
    <name type="scientific">uncultured Sulfurovum sp</name>
    <dbReference type="NCBI Taxonomy" id="269237"/>
    <lineage>
        <taxon>Bacteria</taxon>
        <taxon>Pseudomonadati</taxon>
        <taxon>Campylobacterota</taxon>
        <taxon>Epsilonproteobacteria</taxon>
        <taxon>Campylobacterales</taxon>
        <taxon>Sulfurovaceae</taxon>
        <taxon>Sulfurovum</taxon>
        <taxon>environmental samples</taxon>
    </lineage>
</organism>